<evidence type="ECO:0000259" key="2">
    <source>
        <dbReference type="Pfam" id="PF04773"/>
    </source>
</evidence>
<proteinExistence type="predicted"/>
<sequence>MKEIIQYLFIAKLICKERIAGLDDSEKRQLDSWRSESKEKEHVFLNLQRISTEELEKRYDGVDVDLKWKSFKKRQQQRKRNIRVGVAVAASVCLLITSVLWLWLGTLGEERVVLAEQGQQNNVCLVLSTGEVVDISNVGQDEVKLDKGTKLYEGNRLEYVQPDSLHKKELEFNQLIIPKGTFYHLVLSDGTKVWLNADSKIKYPVSFGQDKREVSLRGEGYFEVAKDSSRPFIVSTDKMDVKVLGTTFDVNTYEDEGKSFVVLVEGLVEVSAGKGESRIITPGYMAEVNMHDVQAKIHVSKCDTEHYIAWKSGNFSFRNASLTEILKRVSRYYDVTVIREQVFEEEYYTGDVSSDVSLESLLAVIESSTSVSFKVERKIVYVQKKRD</sequence>
<dbReference type="Gene3D" id="3.55.50.30">
    <property type="match status" value="1"/>
</dbReference>
<evidence type="ECO:0000313" key="5">
    <source>
        <dbReference type="Proteomes" id="UP000270673"/>
    </source>
</evidence>
<keyword evidence="1" id="KW-1133">Transmembrane helix</keyword>
<dbReference type="AlphaFoldDB" id="A0A3Q9IPE7"/>
<dbReference type="Proteomes" id="UP000270673">
    <property type="component" value="Chromosome"/>
</dbReference>
<feature type="domain" description="FecR protein" evidence="2">
    <location>
        <begin position="179"/>
        <end position="269"/>
    </location>
</feature>
<dbReference type="EMBL" id="CP032819">
    <property type="protein sequence ID" value="AZS30649.1"/>
    <property type="molecule type" value="Genomic_DNA"/>
</dbReference>
<dbReference type="PANTHER" id="PTHR30273">
    <property type="entry name" value="PERIPLASMIC SIGNAL SENSOR AND SIGMA FACTOR ACTIVATOR FECR-RELATED"/>
    <property type="match status" value="1"/>
</dbReference>
<dbReference type="GO" id="GO:0016989">
    <property type="term" value="F:sigma factor antagonist activity"/>
    <property type="evidence" value="ECO:0007669"/>
    <property type="project" value="TreeGrafter"/>
</dbReference>
<protein>
    <submittedName>
        <fullName evidence="4">FecR family protein</fullName>
    </submittedName>
</protein>
<reference evidence="4 5" key="1">
    <citation type="submission" date="2018-10" db="EMBL/GenBank/DDBJ databases">
        <title>Butyricimonas faecalis sp. nov., isolated from human faeces and emended description of the genus Butyricimonas.</title>
        <authorList>
            <person name="Le Roy T."/>
            <person name="Van der Smissen P."/>
            <person name="Paquot A."/>
            <person name="Delzenne N."/>
            <person name="Muccioli G."/>
            <person name="Collet J.-F."/>
            <person name="Cani P.D."/>
        </authorList>
    </citation>
    <scope>NUCLEOTIDE SEQUENCE [LARGE SCALE GENOMIC DNA]</scope>
    <source>
        <strain evidence="4 5">H184</strain>
    </source>
</reference>
<keyword evidence="1" id="KW-0812">Transmembrane</keyword>
<keyword evidence="1" id="KW-0472">Membrane</keyword>
<organism evidence="4 5">
    <name type="scientific">Butyricimonas faecalis</name>
    <dbReference type="NCBI Taxonomy" id="2093856"/>
    <lineage>
        <taxon>Bacteria</taxon>
        <taxon>Pseudomonadati</taxon>
        <taxon>Bacteroidota</taxon>
        <taxon>Bacteroidia</taxon>
        <taxon>Bacteroidales</taxon>
        <taxon>Odoribacteraceae</taxon>
        <taxon>Butyricimonas</taxon>
    </lineage>
</organism>
<dbReference type="FunFam" id="2.60.120.1440:FF:000001">
    <property type="entry name" value="Putative anti-sigma factor"/>
    <property type="match status" value="1"/>
</dbReference>
<accession>A0A3Q9IPE7</accession>
<dbReference type="OrthoDB" id="1123467at2"/>
<dbReference type="InterPro" id="IPR012373">
    <property type="entry name" value="Ferrdict_sens_TM"/>
</dbReference>
<dbReference type="RefSeq" id="WP_127075314.1">
    <property type="nucleotide sequence ID" value="NZ_CP032819.1"/>
</dbReference>
<dbReference type="Pfam" id="PF16344">
    <property type="entry name" value="FecR_C"/>
    <property type="match status" value="1"/>
</dbReference>
<dbReference type="InterPro" id="IPR006860">
    <property type="entry name" value="FecR"/>
</dbReference>
<evidence type="ECO:0000313" key="4">
    <source>
        <dbReference type="EMBL" id="AZS30649.1"/>
    </source>
</evidence>
<evidence type="ECO:0000259" key="3">
    <source>
        <dbReference type="Pfam" id="PF16344"/>
    </source>
</evidence>
<feature type="domain" description="Protein FecR C-terminal" evidence="3">
    <location>
        <begin position="315"/>
        <end position="382"/>
    </location>
</feature>
<gene>
    <name evidence="4" type="ORF">D8S85_14580</name>
</gene>
<feature type="transmembrane region" description="Helical" evidence="1">
    <location>
        <begin position="82"/>
        <end position="104"/>
    </location>
</feature>
<dbReference type="Gene3D" id="2.60.120.1440">
    <property type="match status" value="1"/>
</dbReference>
<dbReference type="KEGG" id="buy:D8S85_14580"/>
<keyword evidence="5" id="KW-1185">Reference proteome</keyword>
<dbReference type="InterPro" id="IPR032508">
    <property type="entry name" value="FecR_C"/>
</dbReference>
<dbReference type="PANTHER" id="PTHR30273:SF2">
    <property type="entry name" value="PROTEIN FECR"/>
    <property type="match status" value="1"/>
</dbReference>
<name>A0A3Q9IPE7_9BACT</name>
<dbReference type="Pfam" id="PF04773">
    <property type="entry name" value="FecR"/>
    <property type="match status" value="1"/>
</dbReference>
<evidence type="ECO:0000256" key="1">
    <source>
        <dbReference type="SAM" id="Phobius"/>
    </source>
</evidence>